<protein>
    <submittedName>
        <fullName evidence="1 2">Uncharacterized protein</fullName>
    </submittedName>
</protein>
<evidence type="ECO:0000313" key="1">
    <source>
        <dbReference type="EMBL" id="EKX38468.1"/>
    </source>
</evidence>
<gene>
    <name evidence="1" type="ORF">GUITHDRAFT_154717</name>
</gene>
<reference evidence="3" key="2">
    <citation type="submission" date="2012-11" db="EMBL/GenBank/DDBJ databases">
        <authorList>
            <person name="Kuo A."/>
            <person name="Curtis B.A."/>
            <person name="Tanifuji G."/>
            <person name="Burki F."/>
            <person name="Gruber A."/>
            <person name="Irimia M."/>
            <person name="Maruyama S."/>
            <person name="Arias M.C."/>
            <person name="Ball S.G."/>
            <person name="Gile G.H."/>
            <person name="Hirakawa Y."/>
            <person name="Hopkins J.F."/>
            <person name="Rensing S.A."/>
            <person name="Schmutz J."/>
            <person name="Symeonidi A."/>
            <person name="Elias M."/>
            <person name="Eveleigh R.J."/>
            <person name="Herman E.K."/>
            <person name="Klute M.J."/>
            <person name="Nakayama T."/>
            <person name="Obornik M."/>
            <person name="Reyes-Prieto A."/>
            <person name="Armbrust E.V."/>
            <person name="Aves S.J."/>
            <person name="Beiko R.G."/>
            <person name="Coutinho P."/>
            <person name="Dacks J.B."/>
            <person name="Durnford D.G."/>
            <person name="Fast N.M."/>
            <person name="Green B.R."/>
            <person name="Grisdale C."/>
            <person name="Hempe F."/>
            <person name="Henrissat B."/>
            <person name="Hoppner M.P."/>
            <person name="Ishida K.-I."/>
            <person name="Kim E."/>
            <person name="Koreny L."/>
            <person name="Kroth P.G."/>
            <person name="Liu Y."/>
            <person name="Malik S.-B."/>
            <person name="Maier U.G."/>
            <person name="McRose D."/>
            <person name="Mock T."/>
            <person name="Neilson J.A."/>
            <person name="Onodera N.T."/>
            <person name="Poole A.M."/>
            <person name="Pritham E.J."/>
            <person name="Richards T.A."/>
            <person name="Rocap G."/>
            <person name="Roy S.W."/>
            <person name="Sarai C."/>
            <person name="Schaack S."/>
            <person name="Shirato S."/>
            <person name="Slamovits C.H."/>
            <person name="Spencer D.F."/>
            <person name="Suzuki S."/>
            <person name="Worden A.Z."/>
            <person name="Zauner S."/>
            <person name="Barry K."/>
            <person name="Bell C."/>
            <person name="Bharti A.K."/>
            <person name="Crow J.A."/>
            <person name="Grimwood J."/>
            <person name="Kramer R."/>
            <person name="Lindquist E."/>
            <person name="Lucas S."/>
            <person name="Salamov A."/>
            <person name="McFadden G.I."/>
            <person name="Lane C.E."/>
            <person name="Keeling P.J."/>
            <person name="Gray M.W."/>
            <person name="Grigoriev I.V."/>
            <person name="Archibald J.M."/>
        </authorList>
    </citation>
    <scope>NUCLEOTIDE SEQUENCE</scope>
    <source>
        <strain evidence="3">CCMP2712</strain>
    </source>
</reference>
<dbReference type="GeneID" id="17295219"/>
<dbReference type="PaxDb" id="55529-EKX38468"/>
<dbReference type="KEGG" id="gtt:GUITHDRAFT_154717"/>
<evidence type="ECO:0000313" key="3">
    <source>
        <dbReference type="Proteomes" id="UP000011087"/>
    </source>
</evidence>
<feature type="non-terminal residue" evidence="1">
    <location>
        <position position="1"/>
    </location>
</feature>
<dbReference type="EMBL" id="JH993048">
    <property type="protein sequence ID" value="EKX38468.1"/>
    <property type="molecule type" value="Genomic_DNA"/>
</dbReference>
<reference evidence="2" key="3">
    <citation type="submission" date="2016-03" db="UniProtKB">
        <authorList>
            <consortium name="EnsemblProtists"/>
        </authorList>
    </citation>
    <scope>IDENTIFICATION</scope>
</reference>
<name>L1IQE0_GUITC</name>
<dbReference type="AlphaFoldDB" id="L1IQE0"/>
<dbReference type="RefSeq" id="XP_005825448.1">
    <property type="nucleotide sequence ID" value="XM_005825391.1"/>
</dbReference>
<organism evidence="1">
    <name type="scientific">Guillardia theta (strain CCMP2712)</name>
    <name type="common">Cryptophyte</name>
    <dbReference type="NCBI Taxonomy" id="905079"/>
    <lineage>
        <taxon>Eukaryota</taxon>
        <taxon>Cryptophyceae</taxon>
        <taxon>Pyrenomonadales</taxon>
        <taxon>Geminigeraceae</taxon>
        <taxon>Guillardia</taxon>
    </lineage>
</organism>
<dbReference type="HOGENOM" id="CLU_135324_0_0_1"/>
<evidence type="ECO:0000313" key="2">
    <source>
        <dbReference type="EnsemblProtists" id="EKX38468"/>
    </source>
</evidence>
<accession>L1IQE0</accession>
<reference evidence="1 3" key="1">
    <citation type="journal article" date="2012" name="Nature">
        <title>Algal genomes reveal evolutionary mosaicism and the fate of nucleomorphs.</title>
        <authorList>
            <consortium name="DOE Joint Genome Institute"/>
            <person name="Curtis B.A."/>
            <person name="Tanifuji G."/>
            <person name="Burki F."/>
            <person name="Gruber A."/>
            <person name="Irimia M."/>
            <person name="Maruyama S."/>
            <person name="Arias M.C."/>
            <person name="Ball S.G."/>
            <person name="Gile G.H."/>
            <person name="Hirakawa Y."/>
            <person name="Hopkins J.F."/>
            <person name="Kuo A."/>
            <person name="Rensing S.A."/>
            <person name="Schmutz J."/>
            <person name="Symeonidi A."/>
            <person name="Elias M."/>
            <person name="Eveleigh R.J."/>
            <person name="Herman E.K."/>
            <person name="Klute M.J."/>
            <person name="Nakayama T."/>
            <person name="Obornik M."/>
            <person name="Reyes-Prieto A."/>
            <person name="Armbrust E.V."/>
            <person name="Aves S.J."/>
            <person name="Beiko R.G."/>
            <person name="Coutinho P."/>
            <person name="Dacks J.B."/>
            <person name="Durnford D.G."/>
            <person name="Fast N.M."/>
            <person name="Green B.R."/>
            <person name="Grisdale C.J."/>
            <person name="Hempel F."/>
            <person name="Henrissat B."/>
            <person name="Hoppner M.P."/>
            <person name="Ishida K."/>
            <person name="Kim E."/>
            <person name="Koreny L."/>
            <person name="Kroth P.G."/>
            <person name="Liu Y."/>
            <person name="Malik S.B."/>
            <person name="Maier U.G."/>
            <person name="McRose D."/>
            <person name="Mock T."/>
            <person name="Neilson J.A."/>
            <person name="Onodera N.T."/>
            <person name="Poole A.M."/>
            <person name="Pritham E.J."/>
            <person name="Richards T.A."/>
            <person name="Rocap G."/>
            <person name="Roy S.W."/>
            <person name="Sarai C."/>
            <person name="Schaack S."/>
            <person name="Shirato S."/>
            <person name="Slamovits C.H."/>
            <person name="Spencer D.F."/>
            <person name="Suzuki S."/>
            <person name="Worden A.Z."/>
            <person name="Zauner S."/>
            <person name="Barry K."/>
            <person name="Bell C."/>
            <person name="Bharti A.K."/>
            <person name="Crow J.A."/>
            <person name="Grimwood J."/>
            <person name="Kramer R."/>
            <person name="Lindquist E."/>
            <person name="Lucas S."/>
            <person name="Salamov A."/>
            <person name="McFadden G.I."/>
            <person name="Lane C.E."/>
            <person name="Keeling P.J."/>
            <person name="Gray M.W."/>
            <person name="Grigoriev I.V."/>
            <person name="Archibald J.M."/>
        </authorList>
    </citation>
    <scope>NUCLEOTIDE SEQUENCE</scope>
    <source>
        <strain evidence="1 3">CCMP2712</strain>
    </source>
</reference>
<proteinExistence type="predicted"/>
<dbReference type="EnsemblProtists" id="EKX38468">
    <property type="protein sequence ID" value="EKX38468"/>
    <property type="gene ID" value="GUITHDRAFT_154717"/>
</dbReference>
<sequence>NLVSCNGRSSLAVVGSLNSAKQRRRGGVGRLLTFRTLTAAGTTTLGRSMSEFATVVTTDGIGRCVWGRGVSRTPGVLPSSTALFEGRSLARRTTLAIIGRRGAIAHLHGVELPVVICSRRMVFGSGLIVDLAH</sequence>
<keyword evidence="3" id="KW-1185">Reference proteome</keyword>
<dbReference type="Proteomes" id="UP000011087">
    <property type="component" value="Unassembled WGS sequence"/>
</dbReference>